<keyword evidence="2" id="KW-1185">Reference proteome</keyword>
<evidence type="ECO:0000313" key="2">
    <source>
        <dbReference type="Proteomes" id="UP000054721"/>
    </source>
</evidence>
<comment type="caution">
    <text evidence="1">The sequence shown here is derived from an EMBL/GenBank/DDBJ whole genome shotgun (WGS) entry which is preliminary data.</text>
</comment>
<dbReference type="EMBL" id="JYDW01000824">
    <property type="protein sequence ID" value="KRZ47415.1"/>
    <property type="molecule type" value="Genomic_DNA"/>
</dbReference>
<proteinExistence type="predicted"/>
<accession>A0A0V1KJS6</accession>
<evidence type="ECO:0000313" key="1">
    <source>
        <dbReference type="EMBL" id="KRZ47415.1"/>
    </source>
</evidence>
<protein>
    <submittedName>
        <fullName evidence="1">Uncharacterized protein</fullName>
    </submittedName>
</protein>
<sequence>MLLLAPQVKHTCAPLLIGDNGIFKRSSFTYRTLKPQAQRTAYLANA</sequence>
<name>A0A0V1KJS6_9BILA</name>
<gene>
    <name evidence="1" type="ORF">T02_9334</name>
</gene>
<dbReference type="Proteomes" id="UP000054721">
    <property type="component" value="Unassembled WGS sequence"/>
</dbReference>
<reference evidence="1 2" key="1">
    <citation type="submission" date="2015-05" db="EMBL/GenBank/DDBJ databases">
        <title>Evolution of Trichinella species and genotypes.</title>
        <authorList>
            <person name="Korhonen P.K."/>
            <person name="Edoardo P."/>
            <person name="Giuseppe L.R."/>
            <person name="Gasser R.B."/>
        </authorList>
    </citation>
    <scope>NUCLEOTIDE SEQUENCE [LARGE SCALE GENOMIC DNA]</scope>
    <source>
        <strain evidence="1">ISS10</strain>
    </source>
</reference>
<organism evidence="1 2">
    <name type="scientific">Trichinella nativa</name>
    <dbReference type="NCBI Taxonomy" id="6335"/>
    <lineage>
        <taxon>Eukaryota</taxon>
        <taxon>Metazoa</taxon>
        <taxon>Ecdysozoa</taxon>
        <taxon>Nematoda</taxon>
        <taxon>Enoplea</taxon>
        <taxon>Dorylaimia</taxon>
        <taxon>Trichinellida</taxon>
        <taxon>Trichinellidae</taxon>
        <taxon>Trichinella</taxon>
    </lineage>
</organism>
<dbReference type="AlphaFoldDB" id="A0A0V1KJS6"/>